<feature type="region of interest" description="Disordered" evidence="1">
    <location>
        <begin position="75"/>
        <end position="94"/>
    </location>
</feature>
<keyword evidence="2" id="KW-1133">Transmembrane helix</keyword>
<organism evidence="3">
    <name type="scientific">viral metagenome</name>
    <dbReference type="NCBI Taxonomy" id="1070528"/>
    <lineage>
        <taxon>unclassified sequences</taxon>
        <taxon>metagenomes</taxon>
        <taxon>organismal metagenomes</taxon>
    </lineage>
</organism>
<reference evidence="3" key="1">
    <citation type="journal article" date="2020" name="Nature">
        <title>Giant virus diversity and host interactions through global metagenomics.</title>
        <authorList>
            <person name="Schulz F."/>
            <person name="Roux S."/>
            <person name="Paez-Espino D."/>
            <person name="Jungbluth S."/>
            <person name="Walsh D.A."/>
            <person name="Denef V.J."/>
            <person name="McMahon K.D."/>
            <person name="Konstantinidis K.T."/>
            <person name="Eloe-Fadrosh E.A."/>
            <person name="Kyrpides N.C."/>
            <person name="Woyke T."/>
        </authorList>
    </citation>
    <scope>NUCLEOTIDE SEQUENCE</scope>
    <source>
        <strain evidence="3">GVMAG-M-3300023174-49</strain>
    </source>
</reference>
<keyword evidence="2" id="KW-0472">Membrane</keyword>
<sequence>MEWLMSLYVAVLFFLLTPNILFQLPPGEDIFMVAMVHATIFAVVYHFTHKLFWNATHVKNEPEIPIIVMEGFKKQKKQKKSKGQPQPTVAASAV</sequence>
<feature type="transmembrane region" description="Helical" evidence="2">
    <location>
        <begin position="7"/>
        <end position="24"/>
    </location>
</feature>
<dbReference type="EMBL" id="MN739662">
    <property type="protein sequence ID" value="QHT19073.1"/>
    <property type="molecule type" value="Genomic_DNA"/>
</dbReference>
<feature type="transmembrane region" description="Helical" evidence="2">
    <location>
        <begin position="30"/>
        <end position="48"/>
    </location>
</feature>
<evidence type="ECO:0000313" key="3">
    <source>
        <dbReference type="EMBL" id="QHT19073.1"/>
    </source>
</evidence>
<evidence type="ECO:0000256" key="1">
    <source>
        <dbReference type="SAM" id="MobiDB-lite"/>
    </source>
</evidence>
<dbReference type="AlphaFoldDB" id="A0A6C0DSD2"/>
<evidence type="ECO:0000256" key="2">
    <source>
        <dbReference type="SAM" id="Phobius"/>
    </source>
</evidence>
<protein>
    <submittedName>
        <fullName evidence="3">Uncharacterized protein</fullName>
    </submittedName>
</protein>
<accession>A0A6C0DSD2</accession>
<keyword evidence="2" id="KW-0812">Transmembrane</keyword>
<name>A0A6C0DSD2_9ZZZZ</name>
<proteinExistence type="predicted"/>